<dbReference type="Pfam" id="PF00270">
    <property type="entry name" value="DEAD"/>
    <property type="match status" value="1"/>
</dbReference>
<evidence type="ECO:0000256" key="2">
    <source>
        <dbReference type="ARBA" id="ARBA00022801"/>
    </source>
</evidence>
<dbReference type="Pfam" id="PF08482">
    <property type="entry name" value="HrpB_C"/>
    <property type="match status" value="1"/>
</dbReference>
<dbReference type="PANTHER" id="PTHR43519">
    <property type="entry name" value="ATP-DEPENDENT RNA HELICASE HRPB"/>
    <property type="match status" value="1"/>
</dbReference>
<dbReference type="PROSITE" id="PS51194">
    <property type="entry name" value="HELICASE_CTER"/>
    <property type="match status" value="1"/>
</dbReference>
<feature type="domain" description="Helicase ATP-binding" evidence="6">
    <location>
        <begin position="42"/>
        <end position="203"/>
    </location>
</feature>
<keyword evidence="1" id="KW-0547">Nucleotide-binding</keyword>
<keyword evidence="3 8" id="KW-0347">Helicase</keyword>
<dbReference type="InterPro" id="IPR001650">
    <property type="entry name" value="Helicase_C-like"/>
</dbReference>
<name>A0A1Y0E895_9RHOB</name>
<dbReference type="InterPro" id="IPR011545">
    <property type="entry name" value="DEAD/DEAH_box_helicase_dom"/>
</dbReference>
<dbReference type="Gene3D" id="3.40.50.300">
    <property type="entry name" value="P-loop containing nucleotide triphosphate hydrolases"/>
    <property type="match status" value="2"/>
</dbReference>
<dbReference type="KEGG" id="lvs:LOKVESSMR4R_00485"/>
<accession>A0A1Y0E895</accession>
<dbReference type="SMART" id="SM00490">
    <property type="entry name" value="HELICc"/>
    <property type="match status" value="1"/>
</dbReference>
<keyword evidence="4" id="KW-0067">ATP-binding</keyword>
<dbReference type="STRING" id="1122181.GCA_000382265_03240"/>
<dbReference type="InterPro" id="IPR027417">
    <property type="entry name" value="P-loop_NTPase"/>
</dbReference>
<dbReference type="GO" id="GO:0004386">
    <property type="term" value="F:helicase activity"/>
    <property type="evidence" value="ECO:0007669"/>
    <property type="project" value="UniProtKB-KW"/>
</dbReference>
<dbReference type="InterPro" id="IPR014001">
    <property type="entry name" value="Helicase_ATP-bd"/>
</dbReference>
<dbReference type="GO" id="GO:0016787">
    <property type="term" value="F:hydrolase activity"/>
    <property type="evidence" value="ECO:0007669"/>
    <property type="project" value="UniProtKB-KW"/>
</dbReference>
<proteinExistence type="predicted"/>
<sequence length="829" mass="88710">MNAVVQTAAFCVAQPDLDRACPPRQTITMTDLPIDIILPDLVAALGQHGRAVLQAPPGAGKTTRVPLAMLQAGLTRGKIIMLEPRRLAARAAAERLADSLGEGPGQRVGYRMRGDNQPGTHIEVVTEGILTRMIQSDPALTGIGAVIFDEFHERSLNADLGLALAWEARSVLRPDLILLVMSATLDAAPVAAMLDDAPIITSAGQSYPVTAHFLDTALPKTTRLPQATADLVIRALQDTNGGVLVFLPGEGEIRATMAALSGRLPHDCVIRPLYGALPFKDQRAALAPVSAGRKIVLSTSIAETSLTIPDIRVVVDTGRARRARFDPGSGMSRLVTERVSRAEATQRAGRAGRVAPGDAYKLWTKGEDGALPAFAPAEIEAADLAGLALELALWGSDDLAFLTPPPAAALAEARALLQSLGALDGHLRITAHGRALAALPLHPRLGHMLQTAGAQAAPLAALLAARDPLRGAPADLALRIQALAGRYDGPGQVNPAALAQIKPEIARLAKGLPKAAPMTLAEQAALAYPDRIGLRRKGDAPRYLLSGGKGAVIDSADPLAGQRLIVATDLDGDKLEARVRQASAITDAALRGLFGDRIAWHDLCQWSRRDGKVLARKQERLGALVLDDRAWTDAPDDAMARAMLDGVRQLGLHFSAAARRFQARVALVDGLPAMDDATLIDTLDDWLLPHLSGIRSAEDWKRFDALPALRAMLDWDEMQRLDAAAPASFETPLGRKIPIDYDDATPAITLRLQEMFGTTRHPMVGRVPLRITLLSPGQKPVQVTQDIVGFWATSYADVRRDMRGRYPRHPWPEDPTEADPTLRAKPRGS</sequence>
<evidence type="ECO:0000313" key="8">
    <source>
        <dbReference type="EMBL" id="ART99823.1"/>
    </source>
</evidence>
<dbReference type="CDD" id="cd18791">
    <property type="entry name" value="SF2_C_RHA"/>
    <property type="match status" value="1"/>
</dbReference>
<dbReference type="AlphaFoldDB" id="A0A1Y0E895"/>
<dbReference type="SMART" id="SM00847">
    <property type="entry name" value="HA2"/>
    <property type="match status" value="1"/>
</dbReference>
<organism evidence="8 9">
    <name type="scientific">Yoonia vestfoldensis</name>
    <dbReference type="NCBI Taxonomy" id="245188"/>
    <lineage>
        <taxon>Bacteria</taxon>
        <taxon>Pseudomonadati</taxon>
        <taxon>Pseudomonadota</taxon>
        <taxon>Alphaproteobacteria</taxon>
        <taxon>Rhodobacterales</taxon>
        <taxon>Paracoccaceae</taxon>
        <taxon>Yoonia</taxon>
    </lineage>
</organism>
<evidence type="ECO:0000256" key="3">
    <source>
        <dbReference type="ARBA" id="ARBA00022806"/>
    </source>
</evidence>
<dbReference type="GO" id="GO:0003676">
    <property type="term" value="F:nucleic acid binding"/>
    <property type="evidence" value="ECO:0007669"/>
    <property type="project" value="InterPro"/>
</dbReference>
<dbReference type="Gene3D" id="1.20.120.1080">
    <property type="match status" value="1"/>
</dbReference>
<dbReference type="SMART" id="SM00487">
    <property type="entry name" value="DEXDc"/>
    <property type="match status" value="1"/>
</dbReference>
<dbReference type="Pfam" id="PF00271">
    <property type="entry name" value="Helicase_C"/>
    <property type="match status" value="1"/>
</dbReference>
<protein>
    <submittedName>
        <fullName evidence="8">ATP-dependent RNA helicase HrpB</fullName>
    </submittedName>
</protein>
<feature type="region of interest" description="Disordered" evidence="5">
    <location>
        <begin position="805"/>
        <end position="829"/>
    </location>
</feature>
<evidence type="ECO:0000259" key="6">
    <source>
        <dbReference type="PROSITE" id="PS51192"/>
    </source>
</evidence>
<keyword evidence="9" id="KW-1185">Reference proteome</keyword>
<dbReference type="InterPro" id="IPR010225">
    <property type="entry name" value="HrpB"/>
</dbReference>
<evidence type="ECO:0000256" key="4">
    <source>
        <dbReference type="ARBA" id="ARBA00022840"/>
    </source>
</evidence>
<dbReference type="CDD" id="cd17990">
    <property type="entry name" value="DEXHc_HrpB"/>
    <property type="match status" value="1"/>
</dbReference>
<evidence type="ECO:0000313" key="9">
    <source>
        <dbReference type="Proteomes" id="UP000195273"/>
    </source>
</evidence>
<dbReference type="InterPro" id="IPR013689">
    <property type="entry name" value="RNA_helicase_ATP-dep_HrpB_C"/>
</dbReference>
<dbReference type="PROSITE" id="PS51192">
    <property type="entry name" value="HELICASE_ATP_BIND_1"/>
    <property type="match status" value="1"/>
</dbReference>
<dbReference type="PANTHER" id="PTHR43519:SF1">
    <property type="entry name" value="ATP-DEPENDENT RNA HELICASE HRPB"/>
    <property type="match status" value="1"/>
</dbReference>
<dbReference type="SUPFAM" id="SSF52540">
    <property type="entry name" value="P-loop containing nucleoside triphosphate hydrolases"/>
    <property type="match status" value="1"/>
</dbReference>
<dbReference type="NCBIfam" id="TIGR01970">
    <property type="entry name" value="DEAH_box_HrpB"/>
    <property type="match status" value="1"/>
</dbReference>
<dbReference type="GO" id="GO:0005524">
    <property type="term" value="F:ATP binding"/>
    <property type="evidence" value="ECO:0007669"/>
    <property type="project" value="UniProtKB-KW"/>
</dbReference>
<reference evidence="8 9" key="1">
    <citation type="submission" date="2017-05" db="EMBL/GenBank/DDBJ databases">
        <title>Genome Sequence of Loktanella vestfoldensis Strain SMR4r Isolated from a Culture of the Diatom Skeletonema marinoi.</title>
        <authorList>
            <person name="Topel M."/>
            <person name="Pinder M.I.M."/>
            <person name="Johansson O.N."/>
            <person name="Kourtchenko O."/>
            <person name="Godhe A."/>
            <person name="Clarke A.K."/>
        </authorList>
    </citation>
    <scope>NUCLEOTIDE SEQUENCE [LARGE SCALE GENOMIC DNA]</scope>
    <source>
        <strain evidence="8 9">SMR4r</strain>
    </source>
</reference>
<dbReference type="InterPro" id="IPR049614">
    <property type="entry name" value="HrpB_DEXH"/>
</dbReference>
<feature type="domain" description="Helicase C-terminal" evidence="7">
    <location>
        <begin position="228"/>
        <end position="395"/>
    </location>
</feature>
<gene>
    <name evidence="8" type="ORF">LOKVESSMR4R_00485</name>
</gene>
<dbReference type="PIRSF" id="PIRSF005496">
    <property type="entry name" value="ATP_hel_hrpB"/>
    <property type="match status" value="1"/>
</dbReference>
<keyword evidence="2" id="KW-0378">Hydrolase</keyword>
<evidence type="ECO:0000256" key="1">
    <source>
        <dbReference type="ARBA" id="ARBA00022741"/>
    </source>
</evidence>
<dbReference type="InterPro" id="IPR007502">
    <property type="entry name" value="Helicase-assoc_dom"/>
</dbReference>
<evidence type="ECO:0000256" key="5">
    <source>
        <dbReference type="SAM" id="MobiDB-lite"/>
    </source>
</evidence>
<dbReference type="EMBL" id="CP021431">
    <property type="protein sequence ID" value="ART99823.1"/>
    <property type="molecule type" value="Genomic_DNA"/>
</dbReference>
<evidence type="ECO:0000259" key="7">
    <source>
        <dbReference type="PROSITE" id="PS51194"/>
    </source>
</evidence>
<dbReference type="Proteomes" id="UP000195273">
    <property type="component" value="Chromosome"/>
</dbReference>
<dbReference type="FunFam" id="3.40.50.300:FF:002125">
    <property type="entry name" value="ATP-dependent helicase HrpB"/>
    <property type="match status" value="1"/>
</dbReference>